<keyword evidence="1" id="KW-0812">Transmembrane</keyword>
<evidence type="ECO:0000313" key="2">
    <source>
        <dbReference type="EMBL" id="MDG4476795.1"/>
    </source>
</evidence>
<dbReference type="Proteomes" id="UP001154240">
    <property type="component" value="Unassembled WGS sequence"/>
</dbReference>
<organism evidence="2 3">
    <name type="scientific">Thiovibrio frasassiensis</name>
    <dbReference type="NCBI Taxonomy" id="2984131"/>
    <lineage>
        <taxon>Bacteria</taxon>
        <taxon>Pseudomonadati</taxon>
        <taxon>Thermodesulfobacteriota</taxon>
        <taxon>Desulfobulbia</taxon>
        <taxon>Desulfobulbales</taxon>
        <taxon>Thiovibrionaceae</taxon>
        <taxon>Thiovibrio</taxon>
    </lineage>
</organism>
<gene>
    <name evidence="2" type="ORF">OLX77_11580</name>
</gene>
<dbReference type="RefSeq" id="WP_307633760.1">
    <property type="nucleotide sequence ID" value="NZ_JAPHEH010000001.1"/>
</dbReference>
<dbReference type="AlphaFoldDB" id="A0A9X4RN11"/>
<comment type="caution">
    <text evidence="2">The sequence shown here is derived from an EMBL/GenBank/DDBJ whole genome shotgun (WGS) entry which is preliminary data.</text>
</comment>
<protein>
    <submittedName>
        <fullName evidence="2">Uncharacterized protein</fullName>
    </submittedName>
</protein>
<evidence type="ECO:0000256" key="1">
    <source>
        <dbReference type="SAM" id="Phobius"/>
    </source>
</evidence>
<keyword evidence="3" id="KW-1185">Reference proteome</keyword>
<sequence length="144" mass="16279">MQHGVLLRFFSYSLRRKSPALRIFRVWIDEALGAFFIGMLCPMLVGSQWKNLKRIFVVYRISVMFFGKLASVHFFAELYALQGTKKRTKEMAPRVSCPAESGMPGVYPLRELLDAAGALQTRGVYARKGTSNSRSLRHCVASLT</sequence>
<reference evidence="2" key="1">
    <citation type="journal article" date="2022" name="bioRxiv">
        <title>Thiovibrio frasassiensisgen. nov., sp. nov., an autotrophic, elemental sulfur disproportionating bacterium isolated from sulfidic karst sediment, and proposal of Thiovibrionaceae fam. nov.</title>
        <authorList>
            <person name="Aronson H."/>
            <person name="Thomas C."/>
            <person name="Bhattacharyya M."/>
            <person name="Eckstein S."/>
            <person name="Jensen S."/>
            <person name="Barco R."/>
            <person name="Macalady J."/>
            <person name="Amend J."/>
        </authorList>
    </citation>
    <scope>NUCLEOTIDE SEQUENCE</scope>
    <source>
        <strain evidence="2">RS19-109</strain>
    </source>
</reference>
<proteinExistence type="predicted"/>
<evidence type="ECO:0000313" key="3">
    <source>
        <dbReference type="Proteomes" id="UP001154240"/>
    </source>
</evidence>
<keyword evidence="1" id="KW-0472">Membrane</keyword>
<feature type="transmembrane region" description="Helical" evidence="1">
    <location>
        <begin position="23"/>
        <end position="45"/>
    </location>
</feature>
<accession>A0A9X4RN11</accession>
<name>A0A9X4RN11_9BACT</name>
<reference evidence="2" key="2">
    <citation type="submission" date="2022-10" db="EMBL/GenBank/DDBJ databases">
        <authorList>
            <person name="Aronson H.S."/>
        </authorList>
    </citation>
    <scope>NUCLEOTIDE SEQUENCE</scope>
    <source>
        <strain evidence="2">RS19-109</strain>
    </source>
</reference>
<feature type="transmembrane region" description="Helical" evidence="1">
    <location>
        <begin position="57"/>
        <end position="81"/>
    </location>
</feature>
<keyword evidence="1" id="KW-1133">Transmembrane helix</keyword>
<dbReference type="EMBL" id="JAPHEH010000001">
    <property type="protein sequence ID" value="MDG4476795.1"/>
    <property type="molecule type" value="Genomic_DNA"/>
</dbReference>